<keyword evidence="4" id="KW-1185">Reference proteome</keyword>
<evidence type="ECO:0000256" key="1">
    <source>
        <dbReference type="SAM" id="MobiDB-lite"/>
    </source>
</evidence>
<organism evidence="3 4">
    <name type="scientific">Mycena metata</name>
    <dbReference type="NCBI Taxonomy" id="1033252"/>
    <lineage>
        <taxon>Eukaryota</taxon>
        <taxon>Fungi</taxon>
        <taxon>Dikarya</taxon>
        <taxon>Basidiomycota</taxon>
        <taxon>Agaricomycotina</taxon>
        <taxon>Agaricomycetes</taxon>
        <taxon>Agaricomycetidae</taxon>
        <taxon>Agaricales</taxon>
        <taxon>Marasmiineae</taxon>
        <taxon>Mycenaceae</taxon>
        <taxon>Mycena</taxon>
    </lineage>
</organism>
<proteinExistence type="predicted"/>
<feature type="region of interest" description="Disordered" evidence="1">
    <location>
        <begin position="204"/>
        <end position="263"/>
    </location>
</feature>
<sequence>MFSTTQIAAFALSFLSVSLGRPLGSETPIRRVGQHVAVRAPVVQPQVLPQVVRAKVVARDAPATCSSCNATLTFTVSGTATATAAFTFTFPASTASPSTIGSFGSCTIPQIEFGPGFDGLTETSFRPVDQVSYNHTSADNIGVIADFICSALVDTCSADSTAQATCAKAQAAAAAQPPQQGIDADAFNAVFGIQTNFKDVPTVSSAGITSSTSASSTSVEAQPASSTATVAAPTGTTESTTSTIQSAATSTDTPTTTSSALAAPVSSTTAATIASLHTNNAATSPLPTNTGSNNLQTFTGTLGGSAAPAVVVSGSQFLVVGNSLFQTKGDALVRSCSVQKNLCANAANKSGNKGSFTVSACNTQQGACNAAGGT</sequence>
<comment type="caution">
    <text evidence="3">The sequence shown here is derived from an EMBL/GenBank/DDBJ whole genome shotgun (WGS) entry which is preliminary data.</text>
</comment>
<reference evidence="3" key="1">
    <citation type="submission" date="2023-03" db="EMBL/GenBank/DDBJ databases">
        <title>Massive genome expansion in bonnet fungi (Mycena s.s.) driven by repeated elements and novel gene families across ecological guilds.</title>
        <authorList>
            <consortium name="Lawrence Berkeley National Laboratory"/>
            <person name="Harder C.B."/>
            <person name="Miyauchi S."/>
            <person name="Viragh M."/>
            <person name="Kuo A."/>
            <person name="Thoen E."/>
            <person name="Andreopoulos B."/>
            <person name="Lu D."/>
            <person name="Skrede I."/>
            <person name="Drula E."/>
            <person name="Henrissat B."/>
            <person name="Morin E."/>
            <person name="Kohler A."/>
            <person name="Barry K."/>
            <person name="LaButti K."/>
            <person name="Morin E."/>
            <person name="Salamov A."/>
            <person name="Lipzen A."/>
            <person name="Mereny Z."/>
            <person name="Hegedus B."/>
            <person name="Baldrian P."/>
            <person name="Stursova M."/>
            <person name="Weitz H."/>
            <person name="Taylor A."/>
            <person name="Grigoriev I.V."/>
            <person name="Nagy L.G."/>
            <person name="Martin F."/>
            <person name="Kauserud H."/>
        </authorList>
    </citation>
    <scope>NUCLEOTIDE SEQUENCE</scope>
    <source>
        <strain evidence="3">CBHHK182m</strain>
    </source>
</reference>
<dbReference type="EMBL" id="JARKIB010000013">
    <property type="protein sequence ID" value="KAJ7773309.1"/>
    <property type="molecule type" value="Genomic_DNA"/>
</dbReference>
<evidence type="ECO:0000313" key="4">
    <source>
        <dbReference type="Proteomes" id="UP001215598"/>
    </source>
</evidence>
<feature type="signal peptide" evidence="2">
    <location>
        <begin position="1"/>
        <end position="20"/>
    </location>
</feature>
<keyword evidence="2" id="KW-0732">Signal</keyword>
<gene>
    <name evidence="3" type="ORF">B0H16DRAFT_1511849</name>
</gene>
<evidence type="ECO:0000256" key="2">
    <source>
        <dbReference type="SAM" id="SignalP"/>
    </source>
</evidence>
<dbReference type="Proteomes" id="UP001215598">
    <property type="component" value="Unassembled WGS sequence"/>
</dbReference>
<feature type="chain" id="PRO_5042175015" evidence="2">
    <location>
        <begin position="21"/>
        <end position="374"/>
    </location>
</feature>
<name>A0AAD7JWL7_9AGAR</name>
<protein>
    <submittedName>
        <fullName evidence="3">Uncharacterized protein</fullName>
    </submittedName>
</protein>
<evidence type="ECO:0000313" key="3">
    <source>
        <dbReference type="EMBL" id="KAJ7773309.1"/>
    </source>
</evidence>
<dbReference type="AlphaFoldDB" id="A0AAD7JWL7"/>
<accession>A0AAD7JWL7</accession>